<proteinExistence type="predicted"/>
<sequence>MIRLYRRAPLTLRATKLRSFLRRATGSRSGWSQHRNKSVHIYLNKINQRAPLTVHNIQSWHFEDYENTIDACSMLKSIESTKATFWVRDNVDKGVRSTPSQPHVPCLVPPQHDGSEFEATIYLIPLLESTYLSGFMSGSAITRSLSAFQANTQLKMLCFTGMVGSGPCAYRMFREDDFCLDTGHRALLKADLGAKFSNKAEDSSNTSGWGKGPLDPMYKATQRR</sequence>
<dbReference type="AlphaFoldDB" id="A0AAV9W0T0"/>
<comment type="caution">
    <text evidence="2">The sequence shown here is derived from an EMBL/GenBank/DDBJ whole genome shotgun (WGS) entry which is preliminary data.</text>
</comment>
<reference evidence="2 3" key="1">
    <citation type="submission" date="2023-08" db="EMBL/GenBank/DDBJ databases">
        <authorList>
            <person name="Palmer J.M."/>
        </authorList>
    </citation>
    <scope>NUCLEOTIDE SEQUENCE [LARGE SCALE GENOMIC DNA]</scope>
    <source>
        <strain evidence="2 3">TWF481</strain>
    </source>
</reference>
<accession>A0AAV9W0T0</accession>
<name>A0AAV9W0T0_9PEZI</name>
<organism evidence="2 3">
    <name type="scientific">Arthrobotrys musiformis</name>
    <dbReference type="NCBI Taxonomy" id="47236"/>
    <lineage>
        <taxon>Eukaryota</taxon>
        <taxon>Fungi</taxon>
        <taxon>Dikarya</taxon>
        <taxon>Ascomycota</taxon>
        <taxon>Pezizomycotina</taxon>
        <taxon>Orbiliomycetes</taxon>
        <taxon>Orbiliales</taxon>
        <taxon>Orbiliaceae</taxon>
        <taxon>Arthrobotrys</taxon>
    </lineage>
</organism>
<gene>
    <name evidence="2" type="ORF">TWF481_010404</name>
</gene>
<dbReference type="EMBL" id="JAVHJL010000007">
    <property type="protein sequence ID" value="KAK6500047.1"/>
    <property type="molecule type" value="Genomic_DNA"/>
</dbReference>
<protein>
    <submittedName>
        <fullName evidence="2">Uncharacterized protein</fullName>
    </submittedName>
</protein>
<feature type="region of interest" description="Disordered" evidence="1">
    <location>
        <begin position="198"/>
        <end position="224"/>
    </location>
</feature>
<keyword evidence="3" id="KW-1185">Reference proteome</keyword>
<evidence type="ECO:0000313" key="3">
    <source>
        <dbReference type="Proteomes" id="UP001370758"/>
    </source>
</evidence>
<dbReference type="Proteomes" id="UP001370758">
    <property type="component" value="Unassembled WGS sequence"/>
</dbReference>
<evidence type="ECO:0000313" key="2">
    <source>
        <dbReference type="EMBL" id="KAK6500047.1"/>
    </source>
</evidence>
<evidence type="ECO:0000256" key="1">
    <source>
        <dbReference type="SAM" id="MobiDB-lite"/>
    </source>
</evidence>